<evidence type="ECO:0000313" key="2">
    <source>
        <dbReference type="Proteomes" id="UP000229916"/>
    </source>
</evidence>
<comment type="caution">
    <text evidence="1">The sequence shown here is derived from an EMBL/GenBank/DDBJ whole genome shotgun (WGS) entry which is preliminary data.</text>
</comment>
<dbReference type="NCBIfam" id="TIGR02265">
    <property type="entry name" value="Mxa_TIGR02265"/>
    <property type="match status" value="1"/>
</dbReference>
<accession>A0A2M7AMD9</accession>
<gene>
    <name evidence="1" type="ORF">COS81_03615</name>
</gene>
<dbReference type="Pfam" id="PF09536">
    <property type="entry name" value="DUF2378"/>
    <property type="match status" value="1"/>
</dbReference>
<evidence type="ECO:0008006" key="3">
    <source>
        <dbReference type="Google" id="ProtNLM"/>
    </source>
</evidence>
<evidence type="ECO:0000313" key="1">
    <source>
        <dbReference type="EMBL" id="PIU68545.1"/>
    </source>
</evidence>
<dbReference type="Proteomes" id="UP000229916">
    <property type="component" value="Unassembled WGS sequence"/>
</dbReference>
<name>A0A2M7AMD9_UNCKA</name>
<reference evidence="2" key="1">
    <citation type="submission" date="2017-09" db="EMBL/GenBank/DDBJ databases">
        <title>Depth-based differentiation of microbial function through sediment-hosted aquifers and enrichment of novel symbionts in the deep terrestrial subsurface.</title>
        <authorList>
            <person name="Probst A.J."/>
            <person name="Ladd B."/>
            <person name="Jarett J.K."/>
            <person name="Geller-Mcgrath D.E."/>
            <person name="Sieber C.M.K."/>
            <person name="Emerson J.B."/>
            <person name="Anantharaman K."/>
            <person name="Thomas B.C."/>
            <person name="Malmstrom R."/>
            <person name="Stieglmeier M."/>
            <person name="Klingl A."/>
            <person name="Woyke T."/>
            <person name="Ryan C.M."/>
            <person name="Banfield J.F."/>
        </authorList>
    </citation>
    <scope>NUCLEOTIDE SEQUENCE [LARGE SCALE GENOMIC DNA]</scope>
</reference>
<sequence>MEKLLKGMFFQEIVDQVHGQKGEKALCELERQFGKPLTFSNFKGYPLEDHLRLLELGSKIIFKDKDRKEAIFEMGKLSWLTFAQSMVGKTVLALYAKDLRKTALSIAKLWGMITNFGVRECQDLGERKVKIIIKEDPRPPEYIVGVLSGAVEFFKAVPKIETKVFSSEHCEFIVSWENPRT</sequence>
<dbReference type="EMBL" id="PEWD01000068">
    <property type="protein sequence ID" value="PIU68545.1"/>
    <property type="molecule type" value="Genomic_DNA"/>
</dbReference>
<dbReference type="InterPro" id="IPR011751">
    <property type="entry name" value="Mxa_paralog_2265"/>
</dbReference>
<dbReference type="AlphaFoldDB" id="A0A2M7AMD9"/>
<protein>
    <recommendedName>
        <fullName evidence="3">4-vinyl reductase 4VR domain-containing protein</fullName>
    </recommendedName>
</protein>
<organism evidence="1 2">
    <name type="scientific">candidate division WWE3 bacterium CG06_land_8_20_14_3_00_42_16</name>
    <dbReference type="NCBI Taxonomy" id="1975083"/>
    <lineage>
        <taxon>Bacteria</taxon>
        <taxon>Katanobacteria</taxon>
    </lineage>
</organism>
<proteinExistence type="predicted"/>